<organism evidence="7 8">
    <name type="scientific">Arachidicoccus soli</name>
    <dbReference type="NCBI Taxonomy" id="2341117"/>
    <lineage>
        <taxon>Bacteria</taxon>
        <taxon>Pseudomonadati</taxon>
        <taxon>Bacteroidota</taxon>
        <taxon>Chitinophagia</taxon>
        <taxon>Chitinophagales</taxon>
        <taxon>Chitinophagaceae</taxon>
        <taxon>Arachidicoccus</taxon>
    </lineage>
</organism>
<dbReference type="PROSITE" id="PS51892">
    <property type="entry name" value="SUBTILASE"/>
    <property type="match status" value="1"/>
</dbReference>
<feature type="active site" description="Charge relay system" evidence="5">
    <location>
        <position position="339"/>
    </location>
</feature>
<evidence type="ECO:0000256" key="1">
    <source>
        <dbReference type="ARBA" id="ARBA00011073"/>
    </source>
</evidence>
<dbReference type="GO" id="GO:0006508">
    <property type="term" value="P:proteolysis"/>
    <property type="evidence" value="ECO:0007669"/>
    <property type="project" value="UniProtKB-KW"/>
</dbReference>
<proteinExistence type="inferred from homology"/>
<dbReference type="InterPro" id="IPR034074">
    <property type="entry name" value="Y4bN_pept_dom"/>
</dbReference>
<evidence type="ECO:0000256" key="2">
    <source>
        <dbReference type="ARBA" id="ARBA00022670"/>
    </source>
</evidence>
<gene>
    <name evidence="7" type="ORF">D6B99_01420</name>
</gene>
<dbReference type="PRINTS" id="PR00723">
    <property type="entry name" value="SUBTILISIN"/>
</dbReference>
<dbReference type="GO" id="GO:0004252">
    <property type="term" value="F:serine-type endopeptidase activity"/>
    <property type="evidence" value="ECO:0007669"/>
    <property type="project" value="UniProtKB-UniRule"/>
</dbReference>
<protein>
    <submittedName>
        <fullName evidence="7">Peptidase</fullName>
    </submittedName>
</protein>
<dbReference type="EMBL" id="CP032489">
    <property type="protein sequence ID" value="AYD46393.1"/>
    <property type="molecule type" value="Genomic_DNA"/>
</dbReference>
<name>A0A386HKX8_9BACT</name>
<dbReference type="InterPro" id="IPR036852">
    <property type="entry name" value="Peptidase_S8/S53_dom_sf"/>
</dbReference>
<feature type="active site" description="Charge relay system" evidence="5">
    <location>
        <position position="564"/>
    </location>
</feature>
<dbReference type="Pfam" id="PF00082">
    <property type="entry name" value="Peptidase_S8"/>
    <property type="match status" value="1"/>
</dbReference>
<dbReference type="OrthoDB" id="1100338at2"/>
<evidence type="ECO:0000259" key="6">
    <source>
        <dbReference type="Pfam" id="PF00082"/>
    </source>
</evidence>
<accession>A0A386HKX8</accession>
<evidence type="ECO:0000313" key="7">
    <source>
        <dbReference type="EMBL" id="AYD46393.1"/>
    </source>
</evidence>
<dbReference type="PROSITE" id="PS00136">
    <property type="entry name" value="SUBTILASE_ASP"/>
    <property type="match status" value="1"/>
</dbReference>
<dbReference type="PANTHER" id="PTHR43806:SF11">
    <property type="entry name" value="CEREVISIN-RELATED"/>
    <property type="match status" value="1"/>
</dbReference>
<dbReference type="PANTHER" id="PTHR43806">
    <property type="entry name" value="PEPTIDASE S8"/>
    <property type="match status" value="1"/>
</dbReference>
<dbReference type="SUPFAM" id="SSF52743">
    <property type="entry name" value="Subtilisin-like"/>
    <property type="match status" value="1"/>
</dbReference>
<evidence type="ECO:0000256" key="3">
    <source>
        <dbReference type="ARBA" id="ARBA00022801"/>
    </source>
</evidence>
<dbReference type="InterPro" id="IPR000209">
    <property type="entry name" value="Peptidase_S8/S53_dom"/>
</dbReference>
<feature type="domain" description="Peptidase S8/S53" evidence="6">
    <location>
        <begin position="295"/>
        <end position="597"/>
    </location>
</feature>
<evidence type="ECO:0000256" key="4">
    <source>
        <dbReference type="ARBA" id="ARBA00022825"/>
    </source>
</evidence>
<dbReference type="RefSeq" id="WP_119984371.1">
    <property type="nucleotide sequence ID" value="NZ_CP032489.1"/>
</dbReference>
<dbReference type="InterPro" id="IPR015500">
    <property type="entry name" value="Peptidase_S8_subtilisin-rel"/>
</dbReference>
<evidence type="ECO:0000256" key="5">
    <source>
        <dbReference type="PROSITE-ProRule" id="PRU01240"/>
    </source>
</evidence>
<keyword evidence="3 5" id="KW-0378">Hydrolase</keyword>
<evidence type="ECO:0000313" key="8">
    <source>
        <dbReference type="Proteomes" id="UP000266118"/>
    </source>
</evidence>
<dbReference type="Gene3D" id="3.40.50.200">
    <property type="entry name" value="Peptidase S8/S53 domain"/>
    <property type="match status" value="1"/>
</dbReference>
<comment type="similarity">
    <text evidence="1 5">Belongs to the peptidase S8 family.</text>
</comment>
<dbReference type="CDD" id="cd04847">
    <property type="entry name" value="Peptidases_S8_Subtilisin_like_2"/>
    <property type="match status" value="1"/>
</dbReference>
<keyword evidence="2 5" id="KW-0645">Protease</keyword>
<dbReference type="Proteomes" id="UP000266118">
    <property type="component" value="Chromosome"/>
</dbReference>
<reference evidence="7 8" key="1">
    <citation type="submission" date="2018-09" db="EMBL/GenBank/DDBJ databases">
        <title>Arachidicoccus sp. nov., a bacterium isolated from soil.</title>
        <authorList>
            <person name="Weon H.-Y."/>
            <person name="Kwon S.-W."/>
            <person name="Lee S.A."/>
        </authorList>
    </citation>
    <scope>NUCLEOTIDE SEQUENCE [LARGE SCALE GENOMIC DNA]</scope>
    <source>
        <strain evidence="7 8">KIS59-12</strain>
    </source>
</reference>
<dbReference type="AlphaFoldDB" id="A0A386HKX8"/>
<feature type="active site" description="Charge relay system" evidence="5">
    <location>
        <position position="302"/>
    </location>
</feature>
<dbReference type="InterPro" id="IPR050131">
    <property type="entry name" value="Peptidase_S8_subtilisin-like"/>
</dbReference>
<sequence length="823" mass="92587">MEQFPHLKFVQKLIGRPRLFGGGKLSEATKYNKDHRHEHSENLIRTTSKIKTTWSKTLASRDRGDLAPLDSTVIPIFLQIDPDLLNADFDLQAFGIEIISEEENGFIVGASVDNLRSLDEKINGFINAEHGSGKIADLWQIIDGNNEDWKPQHILSTALLEKWAQIEDNVQYPVEVSIAFDKPLGAEPGTEKRGGIVRLEKYRKEQEERDERLRQRQTSFENFIRYYGEITSGIVELEDCFGCEVIISGKGLKDLVANYPFVFEVNELERIGGVTGGVGETENSDLVILAPEENAPIVGVIDSGLMQNHKFLEIAIDAYSKSYLFEDDSVADNVKGGGHGTRVAGAILYPLGVSKYQSPYQLPCYIRNLRILDKNNKLLHRYPAELLRKIIEDNDDCSIFNLSVNSTIPYRRRHMSTWAACLDQAMFDKNVLFVISAGNIHRNTIKDYIAAGKIYPHFLEEPFCNIANPGQSCFAITVGSINHATFEDESWESLGDKLNVSAFSRIGPGIWGTVKPDIVEFGGGLVVSKNGLNQIKESKATAPELLRSTLHGGSFNSSDTVGTSFAAPKATHIISNLKRLYPSETVNLLRALLVQGARLPNDYFLNPTEASIKSLGYGVPSLERVIQNTDYRVSFYNTANIRAEEGHIYSLKIPDSMRNPGDEYDILIEVTLAYTAKIRRTRQKVKSYLSTWLDWSNSKLGESFESYKDFALKEIEGEVTQYDNAARKQLTGINWKIGERNNGGDVRKFTRGNNSIQKDWAIIKSHELPEEISFVTRGHKGWDKNRDEVPYAFVVSLEILGNNIPIYESIRIENENEIRLEND</sequence>
<dbReference type="InterPro" id="IPR023827">
    <property type="entry name" value="Peptidase_S8_Asp-AS"/>
</dbReference>
<dbReference type="KEGG" id="ark:D6B99_01420"/>
<keyword evidence="4 5" id="KW-0720">Serine protease</keyword>
<keyword evidence="8" id="KW-1185">Reference proteome</keyword>